<dbReference type="SUPFAM" id="SSF52540">
    <property type="entry name" value="P-loop containing nucleoside triphosphate hydrolases"/>
    <property type="match status" value="1"/>
</dbReference>
<dbReference type="EMBL" id="OCNJ01000003">
    <property type="protein sequence ID" value="SOD93430.1"/>
    <property type="molecule type" value="Genomic_DNA"/>
</dbReference>
<feature type="region of interest" description="Disordered" evidence="6">
    <location>
        <begin position="126"/>
        <end position="149"/>
    </location>
</feature>
<proteinExistence type="predicted"/>
<dbReference type="InterPro" id="IPR003856">
    <property type="entry name" value="LPS_length_determ_N"/>
</dbReference>
<dbReference type="GO" id="GO:0004713">
    <property type="term" value="F:protein tyrosine kinase activity"/>
    <property type="evidence" value="ECO:0007669"/>
    <property type="project" value="TreeGrafter"/>
</dbReference>
<keyword evidence="2" id="KW-1003">Cell membrane</keyword>
<evidence type="ECO:0000256" key="5">
    <source>
        <dbReference type="ARBA" id="ARBA00023136"/>
    </source>
</evidence>
<dbReference type="Gene3D" id="3.40.50.300">
    <property type="entry name" value="P-loop containing nucleotide triphosphate hydrolases"/>
    <property type="match status" value="1"/>
</dbReference>
<dbReference type="GO" id="GO:0005886">
    <property type="term" value="C:plasma membrane"/>
    <property type="evidence" value="ECO:0007669"/>
    <property type="project" value="UniProtKB-SubCell"/>
</dbReference>
<keyword evidence="8" id="KW-0808">Transferase</keyword>
<evidence type="ECO:0000256" key="3">
    <source>
        <dbReference type="ARBA" id="ARBA00022692"/>
    </source>
</evidence>
<comment type="subcellular location">
    <subcellularLocation>
        <location evidence="1">Cell membrane</location>
        <topology evidence="1">Multi-pass membrane protein</topology>
    </subcellularLocation>
</comment>
<dbReference type="OrthoDB" id="230260at2"/>
<evidence type="ECO:0000256" key="1">
    <source>
        <dbReference type="ARBA" id="ARBA00004651"/>
    </source>
</evidence>
<evidence type="ECO:0000256" key="2">
    <source>
        <dbReference type="ARBA" id="ARBA00022475"/>
    </source>
</evidence>
<keyword evidence="5" id="KW-0472">Membrane</keyword>
<feature type="compositionally biased region" description="Low complexity" evidence="6">
    <location>
        <begin position="133"/>
        <end position="145"/>
    </location>
</feature>
<keyword evidence="3" id="KW-0812">Transmembrane</keyword>
<sequence>MRGAPAGERPAATASEPLLSLHDLLHILRRRAPTIALVVAVVTLPSFAVGVLRGPQYTATASVLIEPNLPAGGATSPLPAIIDTQADILKSRTLVRRTMQELALYDHPDYRVEPGDMAPRFAWLTSTPPADPAAPEESPEQAAQAAEERTHDFAAEKLAEDLKVSNAGDSYVLTVSFRARDPDLAAAVANALATAYLDRQVTEKREAARRSVEWLSGQLAAQREDVLATERELAELRAKHLFVVDKAVARSEGGVLLQDLDRAAAVKRSSYDSLLTRLYEAETRLDTVAADARIISRAESPTKPSSPSPFLFAAVGFTASGVLGVLAGLMREALDRRLRTADRAEALLGLPCLAVVPAVREVPLHRLVRQSPQAPTAQAVRSVAVRLLAADPPPVAVAVTTTAADPGAAALAAALACVPDGGRTVLVDLDLATPRLAALLDLKTAAEGDAATVQRDAMPGVDVLCVPTAHPAPLTDAGLRALMADLRQRYDRVLVAAPAASETADACLVARNVDAVVFAERPAGAPVDRTAAAAAALAAAGGRVLGIVLLEGRP</sequence>
<gene>
    <name evidence="8" type="ORF">SAMN05421508_10367</name>
</gene>
<dbReference type="RefSeq" id="WP_097278438.1">
    <property type="nucleotide sequence ID" value="NZ_OCNJ01000003.1"/>
</dbReference>
<accession>A0A286GD48</accession>
<dbReference type="AlphaFoldDB" id="A0A286GD48"/>
<evidence type="ECO:0000256" key="4">
    <source>
        <dbReference type="ARBA" id="ARBA00022989"/>
    </source>
</evidence>
<reference evidence="8 9" key="1">
    <citation type="submission" date="2017-09" db="EMBL/GenBank/DDBJ databases">
        <authorList>
            <person name="Ehlers B."/>
            <person name="Leendertz F.H."/>
        </authorList>
    </citation>
    <scope>NUCLEOTIDE SEQUENCE [LARGE SCALE GENOMIC DNA]</scope>
    <source>
        <strain evidence="8 9">USBA 140</strain>
    </source>
</reference>
<feature type="domain" description="Polysaccharide chain length determinant N-terminal" evidence="7">
    <location>
        <begin position="19"/>
        <end position="102"/>
    </location>
</feature>
<evidence type="ECO:0000259" key="7">
    <source>
        <dbReference type="Pfam" id="PF02706"/>
    </source>
</evidence>
<dbReference type="InterPro" id="IPR027417">
    <property type="entry name" value="P-loop_NTPase"/>
</dbReference>
<dbReference type="Pfam" id="PF02706">
    <property type="entry name" value="Wzz"/>
    <property type="match status" value="1"/>
</dbReference>
<dbReference type="InterPro" id="IPR050445">
    <property type="entry name" value="Bact_polysacc_biosynth/exp"/>
</dbReference>
<dbReference type="PANTHER" id="PTHR32309:SF13">
    <property type="entry name" value="FERRIC ENTEROBACTIN TRANSPORT PROTEIN FEPE"/>
    <property type="match status" value="1"/>
</dbReference>
<keyword evidence="4" id="KW-1133">Transmembrane helix</keyword>
<dbReference type="Proteomes" id="UP000219621">
    <property type="component" value="Unassembled WGS sequence"/>
</dbReference>
<keyword evidence="8" id="KW-0418">Kinase</keyword>
<dbReference type="PANTHER" id="PTHR32309">
    <property type="entry name" value="TYROSINE-PROTEIN KINASE"/>
    <property type="match status" value="1"/>
</dbReference>
<evidence type="ECO:0000256" key="6">
    <source>
        <dbReference type="SAM" id="MobiDB-lite"/>
    </source>
</evidence>
<organism evidence="8 9">
    <name type="scientific">Caenispirillum bisanense</name>
    <dbReference type="NCBI Taxonomy" id="414052"/>
    <lineage>
        <taxon>Bacteria</taxon>
        <taxon>Pseudomonadati</taxon>
        <taxon>Pseudomonadota</taxon>
        <taxon>Alphaproteobacteria</taxon>
        <taxon>Rhodospirillales</taxon>
        <taxon>Novispirillaceae</taxon>
        <taxon>Caenispirillum</taxon>
    </lineage>
</organism>
<evidence type="ECO:0000313" key="8">
    <source>
        <dbReference type="EMBL" id="SOD93430.1"/>
    </source>
</evidence>
<protein>
    <submittedName>
        <fullName evidence="8">G-rich domain on putative tyrosine kinase</fullName>
    </submittedName>
</protein>
<keyword evidence="9" id="KW-1185">Reference proteome</keyword>
<evidence type="ECO:0000313" key="9">
    <source>
        <dbReference type="Proteomes" id="UP000219621"/>
    </source>
</evidence>
<name>A0A286GD48_9PROT</name>